<dbReference type="GO" id="GO:0000976">
    <property type="term" value="F:transcription cis-regulatory region binding"/>
    <property type="evidence" value="ECO:0007669"/>
    <property type="project" value="TreeGrafter"/>
</dbReference>
<evidence type="ECO:0000313" key="6">
    <source>
        <dbReference type="Proteomes" id="UP000469185"/>
    </source>
</evidence>
<dbReference type="CDD" id="cd01392">
    <property type="entry name" value="HTH_LacI"/>
    <property type="match status" value="1"/>
</dbReference>
<evidence type="ECO:0000256" key="2">
    <source>
        <dbReference type="ARBA" id="ARBA00023125"/>
    </source>
</evidence>
<proteinExistence type="predicted"/>
<dbReference type="InterPro" id="IPR028082">
    <property type="entry name" value="Peripla_BP_I"/>
</dbReference>
<dbReference type="PROSITE" id="PS50932">
    <property type="entry name" value="HTH_LACI_2"/>
    <property type="match status" value="1"/>
</dbReference>
<accession>A0A6N9YFK6</accession>
<evidence type="ECO:0000259" key="4">
    <source>
        <dbReference type="PROSITE" id="PS50932"/>
    </source>
</evidence>
<name>A0A6N9YFK6_9ACTN</name>
<dbReference type="PANTHER" id="PTHR30146:SF138">
    <property type="entry name" value="TRANSCRIPTIONAL REGULATORY PROTEIN"/>
    <property type="match status" value="1"/>
</dbReference>
<evidence type="ECO:0000256" key="1">
    <source>
        <dbReference type="ARBA" id="ARBA00023015"/>
    </source>
</evidence>
<dbReference type="Pfam" id="PF13377">
    <property type="entry name" value="Peripla_BP_3"/>
    <property type="match status" value="1"/>
</dbReference>
<evidence type="ECO:0000256" key="3">
    <source>
        <dbReference type="ARBA" id="ARBA00023163"/>
    </source>
</evidence>
<keyword evidence="2" id="KW-0238">DNA-binding</keyword>
<sequence length="324" mass="34364">MAKAAGVSPALISLALNDRIGVAPETRARILEIADELGYQAHPHAKALRTGESNTLALVIRNLQNPFFVDVVSSAQAAASARGFTMLMVDSDYSRKREREHIERLAAQRVSGLAIAPVGGGSAIERWLELCPGKPTVVLNASTPSLSGVSRVSPDNESAVRLAVQHLAALGHQRIAFLTAPSDVVADDDRLRAFSAVVDQHALTPFPVETPLTLDGVYHTMLGLLSASTPPTAVITNSDFTAHAVYLAARTAGCRVGEDISVIGHDDLPTSALLNPPLTTIRLDRRAVGHALFARLLSNRTLADHREPVELVVRGSTGPVPTTS</sequence>
<gene>
    <name evidence="5" type="ORF">G1H11_00070</name>
</gene>
<feature type="domain" description="HTH lacI-type" evidence="4">
    <location>
        <begin position="1"/>
        <end position="50"/>
    </location>
</feature>
<dbReference type="InterPro" id="IPR046335">
    <property type="entry name" value="LacI/GalR-like_sensor"/>
</dbReference>
<dbReference type="SUPFAM" id="SSF47413">
    <property type="entry name" value="lambda repressor-like DNA-binding domains"/>
    <property type="match status" value="1"/>
</dbReference>
<dbReference type="Gene3D" id="1.10.260.40">
    <property type="entry name" value="lambda repressor-like DNA-binding domains"/>
    <property type="match status" value="1"/>
</dbReference>
<dbReference type="CDD" id="cd06267">
    <property type="entry name" value="PBP1_LacI_sugar_binding-like"/>
    <property type="match status" value="1"/>
</dbReference>
<comment type="caution">
    <text evidence="5">The sequence shown here is derived from an EMBL/GenBank/DDBJ whole genome shotgun (WGS) entry which is preliminary data.</text>
</comment>
<dbReference type="Proteomes" id="UP000469185">
    <property type="component" value="Unassembled WGS sequence"/>
</dbReference>
<dbReference type="Pfam" id="PF00356">
    <property type="entry name" value="LacI"/>
    <property type="match status" value="1"/>
</dbReference>
<dbReference type="SMART" id="SM00354">
    <property type="entry name" value="HTH_LACI"/>
    <property type="match status" value="1"/>
</dbReference>
<protein>
    <submittedName>
        <fullName evidence="5">LacI family transcriptional regulator</fullName>
    </submittedName>
</protein>
<keyword evidence="3" id="KW-0804">Transcription</keyword>
<dbReference type="GO" id="GO:0003700">
    <property type="term" value="F:DNA-binding transcription factor activity"/>
    <property type="evidence" value="ECO:0007669"/>
    <property type="project" value="TreeGrafter"/>
</dbReference>
<keyword evidence="6" id="KW-1185">Reference proteome</keyword>
<evidence type="ECO:0000313" key="5">
    <source>
        <dbReference type="EMBL" id="NED93707.1"/>
    </source>
</evidence>
<dbReference type="EMBL" id="JAAGOB010000001">
    <property type="protein sequence ID" value="NED93707.1"/>
    <property type="molecule type" value="Genomic_DNA"/>
</dbReference>
<dbReference type="PANTHER" id="PTHR30146">
    <property type="entry name" value="LACI-RELATED TRANSCRIPTIONAL REPRESSOR"/>
    <property type="match status" value="1"/>
</dbReference>
<organism evidence="5 6">
    <name type="scientific">Phytoactinopolyspora alkaliphila</name>
    <dbReference type="NCBI Taxonomy" id="1783498"/>
    <lineage>
        <taxon>Bacteria</taxon>
        <taxon>Bacillati</taxon>
        <taxon>Actinomycetota</taxon>
        <taxon>Actinomycetes</taxon>
        <taxon>Jiangellales</taxon>
        <taxon>Jiangellaceae</taxon>
        <taxon>Phytoactinopolyspora</taxon>
    </lineage>
</organism>
<dbReference type="Gene3D" id="3.40.50.2300">
    <property type="match status" value="2"/>
</dbReference>
<dbReference type="SUPFAM" id="SSF53822">
    <property type="entry name" value="Periplasmic binding protein-like I"/>
    <property type="match status" value="1"/>
</dbReference>
<dbReference type="RefSeq" id="WP_163815833.1">
    <property type="nucleotide sequence ID" value="NZ_JAAGOB010000001.1"/>
</dbReference>
<reference evidence="5 6" key="1">
    <citation type="submission" date="2020-02" db="EMBL/GenBank/DDBJ databases">
        <authorList>
            <person name="Li X.-J."/>
            <person name="Feng X.-M."/>
        </authorList>
    </citation>
    <scope>NUCLEOTIDE SEQUENCE [LARGE SCALE GENOMIC DNA]</scope>
    <source>
        <strain evidence="5 6">CGMCC 4.7225</strain>
    </source>
</reference>
<dbReference type="InterPro" id="IPR010982">
    <property type="entry name" value="Lambda_DNA-bd_dom_sf"/>
</dbReference>
<keyword evidence="1" id="KW-0805">Transcription regulation</keyword>
<dbReference type="InterPro" id="IPR000843">
    <property type="entry name" value="HTH_LacI"/>
</dbReference>
<dbReference type="AlphaFoldDB" id="A0A6N9YFK6"/>